<accession>A0ACB7X164</accession>
<reference evidence="1 2" key="1">
    <citation type="journal article" date="2021" name="Hortic Res">
        <title>High-quality reference genome and annotation aids understanding of berry development for evergreen blueberry (Vaccinium darrowii).</title>
        <authorList>
            <person name="Yu J."/>
            <person name="Hulse-Kemp A.M."/>
            <person name="Babiker E."/>
            <person name="Staton M."/>
        </authorList>
    </citation>
    <scope>NUCLEOTIDE SEQUENCE [LARGE SCALE GENOMIC DNA]</scope>
    <source>
        <strain evidence="2">cv. NJ 8807/NJ 8810</strain>
        <tissue evidence="1">Young leaf</tissue>
    </source>
</reference>
<proteinExistence type="predicted"/>
<gene>
    <name evidence="1" type="ORF">Vadar_015685</name>
</gene>
<dbReference type="Proteomes" id="UP000828048">
    <property type="component" value="Chromosome 2"/>
</dbReference>
<name>A0ACB7X164_9ERIC</name>
<dbReference type="EMBL" id="CM037152">
    <property type="protein sequence ID" value="KAH7834412.1"/>
    <property type="molecule type" value="Genomic_DNA"/>
</dbReference>
<organism evidence="1 2">
    <name type="scientific">Vaccinium darrowii</name>
    <dbReference type="NCBI Taxonomy" id="229202"/>
    <lineage>
        <taxon>Eukaryota</taxon>
        <taxon>Viridiplantae</taxon>
        <taxon>Streptophyta</taxon>
        <taxon>Embryophyta</taxon>
        <taxon>Tracheophyta</taxon>
        <taxon>Spermatophyta</taxon>
        <taxon>Magnoliopsida</taxon>
        <taxon>eudicotyledons</taxon>
        <taxon>Gunneridae</taxon>
        <taxon>Pentapetalae</taxon>
        <taxon>asterids</taxon>
        <taxon>Ericales</taxon>
        <taxon>Ericaceae</taxon>
        <taxon>Vaccinioideae</taxon>
        <taxon>Vaccinieae</taxon>
        <taxon>Vaccinium</taxon>
    </lineage>
</organism>
<protein>
    <submittedName>
        <fullName evidence="1">Uncharacterized protein</fullName>
    </submittedName>
</protein>
<evidence type="ECO:0000313" key="2">
    <source>
        <dbReference type="Proteomes" id="UP000828048"/>
    </source>
</evidence>
<keyword evidence="2" id="KW-1185">Reference proteome</keyword>
<evidence type="ECO:0000313" key="1">
    <source>
        <dbReference type="EMBL" id="KAH7834412.1"/>
    </source>
</evidence>
<comment type="caution">
    <text evidence="1">The sequence shown here is derived from an EMBL/GenBank/DDBJ whole genome shotgun (WGS) entry which is preliminary data.</text>
</comment>
<sequence length="118" mass="13769">MEEGEEDEKEVQKEIEETMMQTKAEQEKIVNRRLSAAQPKHVPTQSNDSKFIKYKPSQQSAAFNSGAKERIIRMVEMPVDPFEPPKFKHKRVMKASSSPPVPFLWFELEEPKRVYDTT</sequence>